<dbReference type="OrthoDB" id="1406466at2"/>
<sequence length="323" mass="34845">MKKKLLYGTLALLLMAIASCVFLDSVDQPASVKAGETFTITMNCHVSVADGGRSNERLIIAFLAPKSWAAAMNSTVTYTTDNDGNGSMVPIPASVIAANNKNWPAALKDRFGMGGNYMVDDLEWVAFWSTTAYNMPNGANDNIVVTINTKAGPENTQFKTGYFLGCSTEGLSDVFGANNVYKNLFKDCFNVTDGQGDLVDFCNPQIAAFTPGNTTDNDWLTISFDPSVVQTALEGMGNVYLCGTAYTGDGDTLTTCESTANTLLMPYTGKKSAITIWPRAFFKAPEGKKLKKFDFFFTDASGTVKVGFANSSTTPFPFTFKCQ</sequence>
<keyword evidence="3" id="KW-1185">Reference proteome</keyword>
<keyword evidence="1" id="KW-0732">Signal</keyword>
<name>A0A2T7BE57_9BACT</name>
<dbReference type="PROSITE" id="PS51257">
    <property type="entry name" value="PROKAR_LIPOPROTEIN"/>
    <property type="match status" value="1"/>
</dbReference>
<dbReference type="Proteomes" id="UP000244450">
    <property type="component" value="Unassembled WGS sequence"/>
</dbReference>
<feature type="signal peptide" evidence="1">
    <location>
        <begin position="1"/>
        <end position="23"/>
    </location>
</feature>
<evidence type="ECO:0000313" key="2">
    <source>
        <dbReference type="EMBL" id="PUZ23386.1"/>
    </source>
</evidence>
<comment type="caution">
    <text evidence="2">The sequence shown here is derived from an EMBL/GenBank/DDBJ whole genome shotgun (WGS) entry which is preliminary data.</text>
</comment>
<dbReference type="RefSeq" id="WP_108689178.1">
    <property type="nucleotide sequence ID" value="NZ_QCYK01000003.1"/>
</dbReference>
<dbReference type="EMBL" id="QCYK01000003">
    <property type="protein sequence ID" value="PUZ23386.1"/>
    <property type="molecule type" value="Genomic_DNA"/>
</dbReference>
<feature type="chain" id="PRO_5015774218" description="DUF4961 domain-containing protein" evidence="1">
    <location>
        <begin position="24"/>
        <end position="323"/>
    </location>
</feature>
<evidence type="ECO:0008006" key="4">
    <source>
        <dbReference type="Google" id="ProtNLM"/>
    </source>
</evidence>
<organism evidence="2 3">
    <name type="scientific">Chitinophaga parva</name>
    <dbReference type="NCBI Taxonomy" id="2169414"/>
    <lineage>
        <taxon>Bacteria</taxon>
        <taxon>Pseudomonadati</taxon>
        <taxon>Bacteroidota</taxon>
        <taxon>Chitinophagia</taxon>
        <taxon>Chitinophagales</taxon>
        <taxon>Chitinophagaceae</taxon>
        <taxon>Chitinophaga</taxon>
    </lineage>
</organism>
<dbReference type="AlphaFoldDB" id="A0A2T7BE57"/>
<proteinExistence type="predicted"/>
<dbReference type="InterPro" id="IPR032522">
    <property type="entry name" value="DUF4961"/>
</dbReference>
<reference evidence="2 3" key="1">
    <citation type="submission" date="2018-04" db="EMBL/GenBank/DDBJ databases">
        <title>Chitinophaga fuyangensis sp. nov., isolated from soil in a chemical factory.</title>
        <authorList>
            <person name="Chen K."/>
        </authorList>
    </citation>
    <scope>NUCLEOTIDE SEQUENCE [LARGE SCALE GENOMIC DNA]</scope>
    <source>
        <strain evidence="2 3">LY-1</strain>
    </source>
</reference>
<gene>
    <name evidence="2" type="ORF">DCC81_23690</name>
</gene>
<dbReference type="Pfam" id="PF16328">
    <property type="entry name" value="DUF4961"/>
    <property type="match status" value="1"/>
</dbReference>
<protein>
    <recommendedName>
        <fullName evidence="4">DUF4961 domain-containing protein</fullName>
    </recommendedName>
</protein>
<accession>A0A2T7BE57</accession>
<evidence type="ECO:0000256" key="1">
    <source>
        <dbReference type="SAM" id="SignalP"/>
    </source>
</evidence>
<evidence type="ECO:0000313" key="3">
    <source>
        <dbReference type="Proteomes" id="UP000244450"/>
    </source>
</evidence>